<dbReference type="GO" id="GO:0000139">
    <property type="term" value="C:Golgi membrane"/>
    <property type="evidence" value="ECO:0007669"/>
    <property type="project" value="UniProtKB-SubCell"/>
</dbReference>
<keyword evidence="3" id="KW-0812">Transmembrane</keyword>
<keyword evidence="7" id="KW-1015">Disulfide bond</keyword>
<evidence type="ECO:0000256" key="3">
    <source>
        <dbReference type="ARBA" id="ARBA00022692"/>
    </source>
</evidence>
<dbReference type="InterPro" id="IPR044865">
    <property type="entry name" value="MRH_dom"/>
</dbReference>
<gene>
    <name evidence="10" type="ORF">H696_00960</name>
</gene>
<keyword evidence="4 8" id="KW-0732">Signal</keyword>
<evidence type="ECO:0000256" key="5">
    <source>
        <dbReference type="ARBA" id="ARBA00022989"/>
    </source>
</evidence>
<accession>A0A058ZHK6</accession>
<sequence length="206" mass="22250">MSAMRSPLALLGLLLLGLIFSVSASPLPTITIDGLKATQVSANDLCTFALEDGRKIDLNPLASKNYLLPAGAGNMYYLNPCNFLNKAPLEIPENDPACPASSAYACELDARKAPLNTLSTVHNGVTPNPAVEGQSNLKQSGGTACRNNVIRSLNIAFTCASTDHKFNEKRGLEAIPNYEFWCELPSYLVDGCRFTYQKTMGLFGRE</sequence>
<dbReference type="PANTHER" id="PTHR15071">
    <property type="entry name" value="MANNOSE-6-PHOSPHATE RECEPTOR FAMILY MEMBER"/>
    <property type="match status" value="1"/>
</dbReference>
<dbReference type="RefSeq" id="XP_009493124.1">
    <property type="nucleotide sequence ID" value="XM_009494849.1"/>
</dbReference>
<dbReference type="OrthoDB" id="29460at2759"/>
<organism evidence="10">
    <name type="scientific">Fonticula alba</name>
    <name type="common">Slime mold</name>
    <dbReference type="NCBI Taxonomy" id="691883"/>
    <lineage>
        <taxon>Eukaryota</taxon>
        <taxon>Rotosphaerida</taxon>
        <taxon>Fonticulaceae</taxon>
        <taxon>Fonticula</taxon>
    </lineage>
</organism>
<keyword evidence="11" id="KW-1185">Reference proteome</keyword>
<evidence type="ECO:0000256" key="1">
    <source>
        <dbReference type="ARBA" id="ARBA00004308"/>
    </source>
</evidence>
<evidence type="ECO:0000256" key="8">
    <source>
        <dbReference type="SAM" id="SignalP"/>
    </source>
</evidence>
<evidence type="ECO:0000256" key="7">
    <source>
        <dbReference type="ARBA" id="ARBA00023157"/>
    </source>
</evidence>
<dbReference type="GeneID" id="20525685"/>
<reference evidence="10" key="1">
    <citation type="submission" date="2013-04" db="EMBL/GenBank/DDBJ databases">
        <title>The Genome Sequence of Fonticula alba ATCC 38817.</title>
        <authorList>
            <consortium name="The Broad Institute Genomics Platform"/>
            <person name="Russ C."/>
            <person name="Cuomo C."/>
            <person name="Burger G."/>
            <person name="Gray M.W."/>
            <person name="Holland P.W.H."/>
            <person name="King N."/>
            <person name="Lang F.B.F."/>
            <person name="Roger A.J."/>
            <person name="Ruiz-Trillo I."/>
            <person name="Brown M."/>
            <person name="Walker B."/>
            <person name="Young S."/>
            <person name="Zeng Q."/>
            <person name="Gargeya S."/>
            <person name="Fitzgerald M."/>
            <person name="Haas B."/>
            <person name="Abouelleil A."/>
            <person name="Allen A.W."/>
            <person name="Alvarado L."/>
            <person name="Arachchi H.M."/>
            <person name="Berlin A.M."/>
            <person name="Chapman S.B."/>
            <person name="Gainer-Dewar J."/>
            <person name="Goldberg J."/>
            <person name="Griggs A."/>
            <person name="Gujja S."/>
            <person name="Hansen M."/>
            <person name="Howarth C."/>
            <person name="Imamovic A."/>
            <person name="Ireland A."/>
            <person name="Larimer J."/>
            <person name="McCowan C."/>
            <person name="Murphy C."/>
            <person name="Pearson M."/>
            <person name="Poon T.W."/>
            <person name="Priest M."/>
            <person name="Roberts A."/>
            <person name="Saif S."/>
            <person name="Shea T."/>
            <person name="Sisk P."/>
            <person name="Sykes S."/>
            <person name="Wortman J."/>
            <person name="Nusbaum C."/>
            <person name="Birren B."/>
        </authorList>
    </citation>
    <scope>NUCLEOTIDE SEQUENCE [LARGE SCALE GENOMIC DNA]</scope>
    <source>
        <strain evidence="10">ATCC 38817</strain>
    </source>
</reference>
<evidence type="ECO:0000259" key="9">
    <source>
        <dbReference type="PROSITE" id="PS51914"/>
    </source>
</evidence>
<protein>
    <recommendedName>
        <fullName evidence="9">MRH domain-containing protein</fullName>
    </recommendedName>
</protein>
<evidence type="ECO:0000256" key="2">
    <source>
        <dbReference type="ARBA" id="ARBA00022448"/>
    </source>
</evidence>
<proteinExistence type="predicted"/>
<feature type="signal peptide" evidence="8">
    <location>
        <begin position="1"/>
        <end position="24"/>
    </location>
</feature>
<comment type="subcellular location">
    <subcellularLocation>
        <location evidence="1">Endomembrane system</location>
    </subcellularLocation>
</comment>
<dbReference type="AlphaFoldDB" id="A0A058ZHK6"/>
<keyword evidence="5" id="KW-1133">Transmembrane helix</keyword>
<feature type="domain" description="MRH" evidence="9">
    <location>
        <begin position="44"/>
        <end position="190"/>
    </location>
</feature>
<evidence type="ECO:0000256" key="6">
    <source>
        <dbReference type="ARBA" id="ARBA00023136"/>
    </source>
</evidence>
<dbReference type="SUPFAM" id="SSF50911">
    <property type="entry name" value="Mannose 6-phosphate receptor domain"/>
    <property type="match status" value="1"/>
</dbReference>
<evidence type="ECO:0000256" key="4">
    <source>
        <dbReference type="ARBA" id="ARBA00022729"/>
    </source>
</evidence>
<dbReference type="Gene3D" id="2.70.130.10">
    <property type="entry name" value="Mannose-6-phosphate receptor binding domain"/>
    <property type="match status" value="1"/>
</dbReference>
<dbReference type="GO" id="GO:0010008">
    <property type="term" value="C:endosome membrane"/>
    <property type="evidence" value="ECO:0007669"/>
    <property type="project" value="UniProtKB-SubCell"/>
</dbReference>
<dbReference type="PROSITE" id="PS51914">
    <property type="entry name" value="MRH"/>
    <property type="match status" value="1"/>
</dbReference>
<dbReference type="InterPro" id="IPR009011">
    <property type="entry name" value="Man6P_isomerase_rcpt-bd_dom_sf"/>
</dbReference>
<dbReference type="Proteomes" id="UP000030693">
    <property type="component" value="Unassembled WGS sequence"/>
</dbReference>
<keyword evidence="2" id="KW-0813">Transport</keyword>
<dbReference type="EMBL" id="KB932201">
    <property type="protein sequence ID" value="KCV73423.1"/>
    <property type="molecule type" value="Genomic_DNA"/>
</dbReference>
<evidence type="ECO:0000313" key="11">
    <source>
        <dbReference type="Proteomes" id="UP000030693"/>
    </source>
</evidence>
<keyword evidence="6" id="KW-0472">Membrane</keyword>
<dbReference type="PANTHER" id="PTHR15071:SF0">
    <property type="entry name" value="MANNOSE 6-PHOSPHATE RECEPTOR-LIKE PROTEIN 1"/>
    <property type="match status" value="1"/>
</dbReference>
<evidence type="ECO:0000313" key="10">
    <source>
        <dbReference type="EMBL" id="KCV73423.1"/>
    </source>
</evidence>
<name>A0A058ZHK6_FONAL</name>
<feature type="chain" id="PRO_5001572137" description="MRH domain-containing protein" evidence="8">
    <location>
        <begin position="25"/>
        <end position="206"/>
    </location>
</feature>